<keyword evidence="3 6" id="KW-0815">Transposition</keyword>
<keyword evidence="5 6" id="KW-0233">DNA recombination</keyword>
<gene>
    <name evidence="7" type="ORF">DB43_AV00020</name>
</gene>
<sequence length="133" mass="15162">MQIDFIYSSNGYLPEKNIQTGLGPIAIRQPRIRHRDDGKFTSAIFPPYLRRTQSIDAVIPALYLKGISTLDFPKALEAILGENAKGLSSTNIVRLKDSWTIEYQNWLKNDLSAKKYVYILIQAESENFKLKQA</sequence>
<evidence type="ECO:0000313" key="7">
    <source>
        <dbReference type="EMBL" id="KIA76088.1"/>
    </source>
</evidence>
<keyword evidence="4 6" id="KW-0238">DNA-binding</keyword>
<accession>A0A0C1E7I5</accession>
<protein>
    <recommendedName>
        <fullName evidence="6">Mutator family transposase</fullName>
    </recommendedName>
</protein>
<evidence type="ECO:0000313" key="8">
    <source>
        <dbReference type="Proteomes" id="UP000031307"/>
    </source>
</evidence>
<dbReference type="AlphaFoldDB" id="A0A0C1E7I5"/>
<dbReference type="PANTHER" id="PTHR33217">
    <property type="entry name" value="TRANSPOSASE FOR INSERTION SEQUENCE ELEMENT IS1081"/>
    <property type="match status" value="1"/>
</dbReference>
<evidence type="ECO:0000256" key="2">
    <source>
        <dbReference type="ARBA" id="ARBA00010961"/>
    </source>
</evidence>
<comment type="similarity">
    <text evidence="2 6">Belongs to the transposase mutator family.</text>
</comment>
<dbReference type="InterPro" id="IPR001207">
    <property type="entry name" value="Transposase_mutator"/>
</dbReference>
<evidence type="ECO:0000256" key="1">
    <source>
        <dbReference type="ARBA" id="ARBA00002190"/>
    </source>
</evidence>
<evidence type="ECO:0000256" key="4">
    <source>
        <dbReference type="ARBA" id="ARBA00023125"/>
    </source>
</evidence>
<dbReference type="Pfam" id="PF00872">
    <property type="entry name" value="Transposase_mut"/>
    <property type="match status" value="1"/>
</dbReference>
<evidence type="ECO:0000256" key="6">
    <source>
        <dbReference type="RuleBase" id="RU365089"/>
    </source>
</evidence>
<organism evidence="7 8">
    <name type="scientific">Parachlamydia acanthamoebae</name>
    <dbReference type="NCBI Taxonomy" id="83552"/>
    <lineage>
        <taxon>Bacteria</taxon>
        <taxon>Pseudomonadati</taxon>
        <taxon>Chlamydiota</taxon>
        <taxon>Chlamydiia</taxon>
        <taxon>Parachlamydiales</taxon>
        <taxon>Parachlamydiaceae</taxon>
        <taxon>Parachlamydia</taxon>
    </lineage>
</organism>
<name>A0A0C1E7I5_9BACT</name>
<evidence type="ECO:0000256" key="5">
    <source>
        <dbReference type="ARBA" id="ARBA00023172"/>
    </source>
</evidence>
<reference evidence="7 8" key="1">
    <citation type="journal article" date="2014" name="Mol. Biol. Evol.">
        <title>Massive expansion of Ubiquitination-related gene families within the Chlamydiae.</title>
        <authorList>
            <person name="Domman D."/>
            <person name="Collingro A."/>
            <person name="Lagkouvardos I."/>
            <person name="Gehre L."/>
            <person name="Weinmaier T."/>
            <person name="Rattei T."/>
            <person name="Subtil A."/>
            <person name="Horn M."/>
        </authorList>
    </citation>
    <scope>NUCLEOTIDE SEQUENCE [LARGE SCALE GENOMIC DNA]</scope>
    <source>
        <strain evidence="7 8">OEW1</strain>
    </source>
</reference>
<dbReference type="GO" id="GO:0003677">
    <property type="term" value="F:DNA binding"/>
    <property type="evidence" value="ECO:0007669"/>
    <property type="project" value="UniProtKB-UniRule"/>
</dbReference>
<comment type="caution">
    <text evidence="7">The sequence shown here is derived from an EMBL/GenBank/DDBJ whole genome shotgun (WGS) entry which is preliminary data.</text>
</comment>
<dbReference type="GO" id="GO:0004803">
    <property type="term" value="F:transposase activity"/>
    <property type="evidence" value="ECO:0007669"/>
    <property type="project" value="UniProtKB-UniRule"/>
</dbReference>
<proteinExistence type="inferred from homology"/>
<dbReference type="EMBL" id="JSAM01000132">
    <property type="protein sequence ID" value="KIA76088.1"/>
    <property type="molecule type" value="Genomic_DNA"/>
</dbReference>
<dbReference type="Proteomes" id="UP000031307">
    <property type="component" value="Unassembled WGS sequence"/>
</dbReference>
<dbReference type="PANTHER" id="PTHR33217:SF9">
    <property type="entry name" value="MUTATOR FAMILY TRANSPOSASE"/>
    <property type="match status" value="1"/>
</dbReference>
<comment type="function">
    <text evidence="1 6">Required for the transposition of the insertion element.</text>
</comment>
<dbReference type="PATRIC" id="fig|83552.4.peg.2800"/>
<keyword evidence="6" id="KW-0814">Transposable element</keyword>
<evidence type="ECO:0000256" key="3">
    <source>
        <dbReference type="ARBA" id="ARBA00022578"/>
    </source>
</evidence>
<dbReference type="GO" id="GO:0006313">
    <property type="term" value="P:DNA transposition"/>
    <property type="evidence" value="ECO:0007669"/>
    <property type="project" value="UniProtKB-UniRule"/>
</dbReference>